<sequence>MLLTKRRPFKQQVTLEDRLCSWARTVQDQAAKLPPGPNREAMIKKARQADIAAHLIDWVKSPGLRPPK</sequence>
<accession>A0A4Q1V0G2</accession>
<dbReference type="Proteomes" id="UP000290819">
    <property type="component" value="Unassembled WGS sequence"/>
</dbReference>
<evidence type="ECO:0000313" key="2">
    <source>
        <dbReference type="Proteomes" id="UP000290819"/>
    </source>
</evidence>
<proteinExistence type="predicted"/>
<organism evidence="1 2">
    <name type="scientific">Bradyrhizobium betae</name>
    <dbReference type="NCBI Taxonomy" id="244734"/>
    <lineage>
        <taxon>Bacteria</taxon>
        <taxon>Pseudomonadati</taxon>
        <taxon>Pseudomonadota</taxon>
        <taxon>Alphaproteobacteria</taxon>
        <taxon>Hyphomicrobiales</taxon>
        <taxon>Nitrobacteraceae</taxon>
        <taxon>Bradyrhizobium</taxon>
    </lineage>
</organism>
<reference evidence="1 2" key="1">
    <citation type="submission" date="2017-03" db="EMBL/GenBank/DDBJ databases">
        <authorList>
            <person name="Safronova V.I."/>
            <person name="Sazanova A.L."/>
            <person name="Chirak E.R."/>
        </authorList>
    </citation>
    <scope>NUCLEOTIDE SEQUENCE [LARGE SCALE GENOMIC DNA]</scope>
    <source>
        <strain evidence="1 2">Opo-243</strain>
    </source>
</reference>
<dbReference type="AlphaFoldDB" id="A0A4Q1V0G2"/>
<protein>
    <submittedName>
        <fullName evidence="1">Uncharacterized protein</fullName>
    </submittedName>
</protein>
<gene>
    <name evidence="1" type="ORF">B5V03_20560</name>
</gene>
<comment type="caution">
    <text evidence="1">The sequence shown here is derived from an EMBL/GenBank/DDBJ whole genome shotgun (WGS) entry which is preliminary data.</text>
</comment>
<evidence type="ECO:0000313" key="1">
    <source>
        <dbReference type="EMBL" id="RXT44965.1"/>
    </source>
</evidence>
<dbReference type="EMBL" id="MZXW01000022">
    <property type="protein sequence ID" value="RXT44965.1"/>
    <property type="molecule type" value="Genomic_DNA"/>
</dbReference>
<keyword evidence="2" id="KW-1185">Reference proteome</keyword>
<dbReference type="RefSeq" id="WP_129272244.1">
    <property type="nucleotide sequence ID" value="NZ_MZXW01000022.1"/>
</dbReference>
<dbReference type="OrthoDB" id="8128823at2"/>
<name>A0A4Q1V0G2_9BRAD</name>